<evidence type="ECO:0000256" key="8">
    <source>
        <dbReference type="ARBA" id="ARBA00023136"/>
    </source>
</evidence>
<evidence type="ECO:0000256" key="11">
    <source>
        <dbReference type="PROSITE-ProRule" id="PRU00282"/>
    </source>
</evidence>
<comment type="subcellular location">
    <subcellularLocation>
        <location evidence="10">Mitochondrion inner membrane</location>
        <topology evidence="10">Multi-pass membrane protein</topology>
    </subcellularLocation>
    <subcellularLocation>
        <location evidence="1">Mitochondrion membrane</location>
        <topology evidence="1">Multi-pass membrane protein</topology>
    </subcellularLocation>
</comment>
<evidence type="ECO:0000256" key="1">
    <source>
        <dbReference type="ARBA" id="ARBA00004225"/>
    </source>
</evidence>
<keyword evidence="7 10" id="KW-0496">Mitochondrion</keyword>
<evidence type="ECO:0000256" key="3">
    <source>
        <dbReference type="ARBA" id="ARBA00022692"/>
    </source>
</evidence>
<reference evidence="12" key="1">
    <citation type="submission" date="2022-07" db="EMBL/GenBank/DDBJ databases">
        <title>Phylogenomic reconstructions and comparative analyses of Kickxellomycotina fungi.</title>
        <authorList>
            <person name="Reynolds N.K."/>
            <person name="Stajich J.E."/>
            <person name="Barry K."/>
            <person name="Grigoriev I.V."/>
            <person name="Crous P."/>
            <person name="Smith M.E."/>
        </authorList>
    </citation>
    <scope>NUCLEOTIDE SEQUENCE</scope>
    <source>
        <strain evidence="12">RSA 861</strain>
    </source>
</reference>
<protein>
    <recommendedName>
        <fullName evidence="10">Mitochondrial glycine transporter</fullName>
    </recommendedName>
    <alternativeName>
        <fullName evidence="10">Solute carrier family 25 member 38 homolog</fullName>
    </alternativeName>
</protein>
<feature type="repeat" description="Solcar" evidence="11">
    <location>
        <begin position="240"/>
        <end position="324"/>
    </location>
</feature>
<accession>A0A9W8AER3</accession>
<dbReference type="Pfam" id="PF00153">
    <property type="entry name" value="Mito_carr"/>
    <property type="match status" value="3"/>
</dbReference>
<proteinExistence type="inferred from homology"/>
<keyword evidence="3 10" id="KW-0812">Transmembrane</keyword>
<dbReference type="AlphaFoldDB" id="A0A9W8AER3"/>
<sequence>MSATNVQNVSPAIHFMAGGISGLTSCIVVQPFDLIKTRIQQDPNLSRVLKPGKGVQLPARSAVITVAREVIKHDGIIGLWRGAWPTVIRNSPGSAAYFAMLNQFKQIIARAEAKLGVHPSERVAEAASHDESKPQGAQKVVLSNTGNLVAGSSARALVGFLLMPITVIKVRYESNLYNYRSIFSACRSIMAQHGMRGFFSGYLPTLMRDAPYAGLYIAIYEQFKLQLPIALESGLNVHLPVPVTGMAAGMLAGVTATMLTQPFDMVKTRMQLRPEHYGTTLRAFQVVFKEDGLLGFFRGAALRVLRKSVSTSISWTVYEEIIRRSMLSPPESRRT</sequence>
<keyword evidence="13" id="KW-1185">Reference proteome</keyword>
<keyword evidence="8 10" id="KW-0472">Membrane</keyword>
<keyword evidence="5 10" id="KW-0999">Mitochondrion inner membrane</keyword>
<comment type="function">
    <text evidence="10">Mitochondrial glycine transporter that imports glycine into the mitochondrial matrix. Plays an important role in providing glycine for the first enzymatic step in heme biosynthesis, the condensation of glycine with succinyl-CoA to produce 5-aminolevulinate (ALA) in the miochondrial matrix.</text>
</comment>
<evidence type="ECO:0000256" key="2">
    <source>
        <dbReference type="ARBA" id="ARBA00022448"/>
    </source>
</evidence>
<dbReference type="InterPro" id="IPR030847">
    <property type="entry name" value="Hem25/SLC25A38"/>
</dbReference>
<dbReference type="Gene3D" id="1.50.40.10">
    <property type="entry name" value="Mitochondrial carrier domain"/>
    <property type="match status" value="2"/>
</dbReference>
<evidence type="ECO:0000256" key="9">
    <source>
        <dbReference type="ARBA" id="ARBA00034060"/>
    </source>
</evidence>
<dbReference type="PANTHER" id="PTHR46181">
    <property type="entry name" value="MITOCHONDRIAL GLYCINE TRANSPORTER"/>
    <property type="match status" value="1"/>
</dbReference>
<evidence type="ECO:0000313" key="12">
    <source>
        <dbReference type="EMBL" id="KAJ1927970.1"/>
    </source>
</evidence>
<evidence type="ECO:0000256" key="7">
    <source>
        <dbReference type="ARBA" id="ARBA00023128"/>
    </source>
</evidence>
<name>A0A9W8AER3_9FUNG</name>
<organism evidence="12 13">
    <name type="scientific">Tieghemiomyces parasiticus</name>
    <dbReference type="NCBI Taxonomy" id="78921"/>
    <lineage>
        <taxon>Eukaryota</taxon>
        <taxon>Fungi</taxon>
        <taxon>Fungi incertae sedis</taxon>
        <taxon>Zoopagomycota</taxon>
        <taxon>Kickxellomycotina</taxon>
        <taxon>Dimargaritomycetes</taxon>
        <taxon>Dimargaritales</taxon>
        <taxon>Dimargaritaceae</taxon>
        <taxon>Tieghemiomyces</taxon>
    </lineage>
</organism>
<evidence type="ECO:0000256" key="10">
    <source>
        <dbReference type="HAMAP-Rule" id="MF_03064"/>
    </source>
</evidence>
<gene>
    <name evidence="12" type="ORF">IWQ60_002476</name>
</gene>
<dbReference type="GO" id="GO:0005743">
    <property type="term" value="C:mitochondrial inner membrane"/>
    <property type="evidence" value="ECO:0007669"/>
    <property type="project" value="UniProtKB-SubCell"/>
</dbReference>
<comment type="similarity">
    <text evidence="10">Belongs to the mitochondrial carrier (TC 2.A.29) family. SLC25A38 subfamily.</text>
</comment>
<evidence type="ECO:0000256" key="5">
    <source>
        <dbReference type="ARBA" id="ARBA00022792"/>
    </source>
</evidence>
<dbReference type="EMBL" id="JANBPT010000094">
    <property type="protein sequence ID" value="KAJ1927970.1"/>
    <property type="molecule type" value="Genomic_DNA"/>
</dbReference>
<dbReference type="PANTHER" id="PTHR46181:SF3">
    <property type="entry name" value="MITOCHONDRIAL GLYCINE TRANSPORTER"/>
    <property type="match status" value="1"/>
</dbReference>
<dbReference type="PRINTS" id="PR00926">
    <property type="entry name" value="MITOCARRIER"/>
</dbReference>
<dbReference type="GO" id="GO:0015187">
    <property type="term" value="F:glycine transmembrane transporter activity"/>
    <property type="evidence" value="ECO:0007669"/>
    <property type="project" value="UniProtKB-UniRule"/>
</dbReference>
<keyword evidence="4 10" id="KW-0677">Repeat</keyword>
<dbReference type="InterPro" id="IPR002067">
    <property type="entry name" value="MCP"/>
</dbReference>
<dbReference type="GO" id="GO:1904983">
    <property type="term" value="P:glycine import into mitochondrion"/>
    <property type="evidence" value="ECO:0007669"/>
    <property type="project" value="UniProtKB-UniRule"/>
</dbReference>
<dbReference type="OrthoDB" id="1924968at2759"/>
<dbReference type="Proteomes" id="UP001150569">
    <property type="component" value="Unassembled WGS sequence"/>
</dbReference>
<evidence type="ECO:0000313" key="13">
    <source>
        <dbReference type="Proteomes" id="UP001150569"/>
    </source>
</evidence>
<evidence type="ECO:0000256" key="6">
    <source>
        <dbReference type="ARBA" id="ARBA00022989"/>
    </source>
</evidence>
<feature type="repeat" description="Solcar" evidence="11">
    <location>
        <begin position="9"/>
        <end position="107"/>
    </location>
</feature>
<comment type="catalytic activity">
    <reaction evidence="9 10">
        <text>glycine(in) = glycine(out)</text>
        <dbReference type="Rhea" id="RHEA:70715"/>
        <dbReference type="ChEBI" id="CHEBI:57305"/>
    </reaction>
</comment>
<dbReference type="PROSITE" id="PS50920">
    <property type="entry name" value="SOLCAR"/>
    <property type="match status" value="3"/>
</dbReference>
<dbReference type="HAMAP" id="MF_03064">
    <property type="entry name" value="SLC25A38"/>
    <property type="match status" value="1"/>
</dbReference>
<feature type="repeat" description="Solcar" evidence="11">
    <location>
        <begin position="142"/>
        <end position="226"/>
    </location>
</feature>
<dbReference type="InterPro" id="IPR018108">
    <property type="entry name" value="MCP_transmembrane"/>
</dbReference>
<keyword evidence="6 10" id="KW-1133">Transmembrane helix</keyword>
<dbReference type="SUPFAM" id="SSF103506">
    <property type="entry name" value="Mitochondrial carrier"/>
    <property type="match status" value="1"/>
</dbReference>
<evidence type="ECO:0000256" key="4">
    <source>
        <dbReference type="ARBA" id="ARBA00022737"/>
    </source>
</evidence>
<keyword evidence="2 10" id="KW-0813">Transport</keyword>
<comment type="caution">
    <text evidence="12">The sequence shown here is derived from an EMBL/GenBank/DDBJ whole genome shotgun (WGS) entry which is preliminary data.</text>
</comment>
<dbReference type="InterPro" id="IPR023395">
    <property type="entry name" value="MCP_dom_sf"/>
</dbReference>